<evidence type="ECO:0000313" key="2">
    <source>
        <dbReference type="Proteomes" id="UP000309997"/>
    </source>
</evidence>
<evidence type="ECO:0000313" key="1">
    <source>
        <dbReference type="EMBL" id="KAL3568102.1"/>
    </source>
</evidence>
<protein>
    <submittedName>
        <fullName evidence="1">Uncharacterized protein</fullName>
    </submittedName>
</protein>
<dbReference type="Proteomes" id="UP000309997">
    <property type="component" value="Unassembled WGS sequence"/>
</dbReference>
<dbReference type="EMBL" id="RCHU02000017">
    <property type="protein sequence ID" value="KAL3568102.1"/>
    <property type="molecule type" value="Genomic_DNA"/>
</dbReference>
<proteinExistence type="predicted"/>
<comment type="caution">
    <text evidence="1">The sequence shown here is derived from an EMBL/GenBank/DDBJ whole genome shotgun (WGS) entry which is preliminary data.</text>
</comment>
<name>A0ACC4AQC8_POPAL</name>
<keyword evidence="2" id="KW-1185">Reference proteome</keyword>
<gene>
    <name evidence="1" type="ORF">D5086_030753</name>
</gene>
<accession>A0ACC4AQC8</accession>
<sequence>MSSSSSSSSKSLSLTNLSLFTPLHLSFLFLHLTILVTGDPPPPYVPLDSIALDCGSSDDSIGIDRNWTADINSKVAILDQGSPSTNLKANGASPSSVPYYTARVSLSKFTYTFRVNTTGPKFVRLYFNPASYTGLNRSKASFSVKSGAFNFNYTIQLRYNNHTRYAAPDVLYRTAKTMGPDSTVNKKYNMTWEFPVHSTFNYLVRLHFCQFIPIILQKGDLVFKIYIANQTAERYADIISWAAGYGVPIYKDYVVMMDAGGNEGIQNLSIALHPIPSTQTVNAMLNGAEIFKLSNSDNLAGPNPDAYPDSPISNTPSATSTKPKNSRRTVAIIGAAVAGIAVFSVLFLLIFRRRVQKFKDLVSGDAASNLSPLVSSSRKSTKTHRPSLPSDLCYRFSLVEIIAATNNFDDSFIIGVGGFVRCLLENGIERPSMTDVVWGLEFALQLQESAEEYVKVAQTEKEDNMETPLKGSSIDDSSDLFSTGSELVVNSRILEMATTSSSDGQSFLSNESEKMMSGAVFSEIMNPKGR</sequence>
<organism evidence="1 2">
    <name type="scientific">Populus alba</name>
    <name type="common">White poplar</name>
    <dbReference type="NCBI Taxonomy" id="43335"/>
    <lineage>
        <taxon>Eukaryota</taxon>
        <taxon>Viridiplantae</taxon>
        <taxon>Streptophyta</taxon>
        <taxon>Embryophyta</taxon>
        <taxon>Tracheophyta</taxon>
        <taxon>Spermatophyta</taxon>
        <taxon>Magnoliopsida</taxon>
        <taxon>eudicotyledons</taxon>
        <taxon>Gunneridae</taxon>
        <taxon>Pentapetalae</taxon>
        <taxon>rosids</taxon>
        <taxon>fabids</taxon>
        <taxon>Malpighiales</taxon>
        <taxon>Salicaceae</taxon>
        <taxon>Saliceae</taxon>
        <taxon>Populus</taxon>
    </lineage>
</organism>
<reference evidence="1 2" key="1">
    <citation type="journal article" date="2024" name="Plant Biotechnol. J.">
        <title>Genome and CRISPR/Cas9 system of a widespread forest tree (Populus alba) in the world.</title>
        <authorList>
            <person name="Liu Y.J."/>
            <person name="Jiang P.F."/>
            <person name="Han X.M."/>
            <person name="Li X.Y."/>
            <person name="Wang H.M."/>
            <person name="Wang Y.J."/>
            <person name="Wang X.X."/>
            <person name="Zeng Q.Y."/>
        </authorList>
    </citation>
    <scope>NUCLEOTIDE SEQUENCE [LARGE SCALE GENOMIC DNA]</scope>
    <source>
        <strain evidence="2">cv. PAL-ZL1</strain>
    </source>
</reference>